<evidence type="ECO:0000256" key="1">
    <source>
        <dbReference type="ARBA" id="ARBA00023015"/>
    </source>
</evidence>
<sequence>MPVKRLTGSRIREKRLDQGLRQAAVAEAVGISPSYLNLIEHNRRRIGGKLLTDLARVLGVDPTMLTDGADSDLLDQMRSAAAAMGGEAEIARTEEFAARYPGWSALVVAQARRIAALDEHILALTDRIAHDPQLANSLHEVISAVTSIRSSASILVTQEQLDADWQRRFHQNIHKDSLRLADSSEALIAYLEVPDTTVEVAQSPFEQLENALALRDYFLAPLEQESADTAALAQELGLSGPAAQLFEAYAAQYQQDAALLPMQSFSEACRATDYDPSQLARQFNADFPTVLRRLSSLPTGEGHPRMGLATCDVSGALTFLKPVPGFTYSRTNGACPLWPIFSALSRPTQPIRAEVSLPDASQTRFLCYAMAMPVGAHQFDVAPVLQSTMLVVADPAEGAGLAIPVGGSCRICPRSDCTSRREPAIIGVSAASGL</sequence>
<dbReference type="Proteomes" id="UP000238007">
    <property type="component" value="Unassembled WGS sequence"/>
</dbReference>
<feature type="domain" description="HTH cro/C1-type" evidence="4">
    <location>
        <begin position="11"/>
        <end position="65"/>
    </location>
</feature>
<keyword evidence="1" id="KW-0805">Transcription regulation</keyword>
<keyword evidence="2" id="KW-0238">DNA-binding</keyword>
<dbReference type="InterPro" id="IPR010982">
    <property type="entry name" value="Lambda_DNA-bd_dom_sf"/>
</dbReference>
<dbReference type="SUPFAM" id="SSF47413">
    <property type="entry name" value="lambda repressor-like DNA-binding domains"/>
    <property type="match status" value="1"/>
</dbReference>
<dbReference type="RefSeq" id="WP_106355967.1">
    <property type="nucleotide sequence ID" value="NZ_PVTP01000003.1"/>
</dbReference>
<dbReference type="GO" id="GO:0003677">
    <property type="term" value="F:DNA binding"/>
    <property type="evidence" value="ECO:0007669"/>
    <property type="project" value="UniProtKB-KW"/>
</dbReference>
<evidence type="ECO:0000259" key="4">
    <source>
        <dbReference type="PROSITE" id="PS50943"/>
    </source>
</evidence>
<protein>
    <recommendedName>
        <fullName evidence="4">HTH cro/C1-type domain-containing protein</fullName>
    </recommendedName>
</protein>
<proteinExistence type="predicted"/>
<name>A0A2T0W1Z8_9RHOB</name>
<dbReference type="PANTHER" id="PTHR46797">
    <property type="entry name" value="HTH-TYPE TRANSCRIPTIONAL REGULATOR"/>
    <property type="match status" value="1"/>
</dbReference>
<reference evidence="5 6" key="1">
    <citation type="submission" date="2018-03" db="EMBL/GenBank/DDBJ databases">
        <title>Genomic Encyclopedia of Archaeal and Bacterial Type Strains, Phase II (KMG-II): from individual species to whole genera.</title>
        <authorList>
            <person name="Goeker M."/>
        </authorList>
    </citation>
    <scope>NUCLEOTIDE SEQUENCE [LARGE SCALE GENOMIC DNA]</scope>
    <source>
        <strain evidence="5 6">DSM 101533</strain>
    </source>
</reference>
<accession>A0A2T0W1Z8</accession>
<evidence type="ECO:0000256" key="2">
    <source>
        <dbReference type="ARBA" id="ARBA00023125"/>
    </source>
</evidence>
<dbReference type="OrthoDB" id="7790108at2"/>
<dbReference type="PROSITE" id="PS50943">
    <property type="entry name" value="HTH_CROC1"/>
    <property type="match status" value="1"/>
</dbReference>
<dbReference type="InterPro" id="IPR018653">
    <property type="entry name" value="ScfR_C"/>
</dbReference>
<dbReference type="Pfam" id="PF09856">
    <property type="entry name" value="ScfRs"/>
    <property type="match status" value="1"/>
</dbReference>
<comment type="caution">
    <text evidence="5">The sequence shown here is derived from an EMBL/GenBank/DDBJ whole genome shotgun (WGS) entry which is preliminary data.</text>
</comment>
<organism evidence="5 6">
    <name type="scientific">Yoonia maritima</name>
    <dbReference type="NCBI Taxonomy" id="1435347"/>
    <lineage>
        <taxon>Bacteria</taxon>
        <taxon>Pseudomonadati</taxon>
        <taxon>Pseudomonadota</taxon>
        <taxon>Alphaproteobacteria</taxon>
        <taxon>Rhodobacterales</taxon>
        <taxon>Paracoccaceae</taxon>
        <taxon>Yoonia</taxon>
    </lineage>
</organism>
<dbReference type="InterPro" id="IPR050807">
    <property type="entry name" value="TransReg_Diox_bact_type"/>
</dbReference>
<evidence type="ECO:0000313" key="5">
    <source>
        <dbReference type="EMBL" id="PRY78990.1"/>
    </source>
</evidence>
<dbReference type="PANTHER" id="PTHR46797:SF23">
    <property type="entry name" value="HTH-TYPE TRANSCRIPTIONAL REGULATOR SUTR"/>
    <property type="match status" value="1"/>
</dbReference>
<gene>
    <name evidence="5" type="ORF">CLV80_103321</name>
</gene>
<keyword evidence="6" id="KW-1185">Reference proteome</keyword>
<dbReference type="CDD" id="cd00093">
    <property type="entry name" value="HTH_XRE"/>
    <property type="match status" value="1"/>
</dbReference>
<dbReference type="Pfam" id="PF01381">
    <property type="entry name" value="HTH_3"/>
    <property type="match status" value="1"/>
</dbReference>
<dbReference type="AlphaFoldDB" id="A0A2T0W1Z8"/>
<keyword evidence="3" id="KW-0804">Transcription</keyword>
<evidence type="ECO:0000256" key="3">
    <source>
        <dbReference type="ARBA" id="ARBA00023163"/>
    </source>
</evidence>
<dbReference type="GO" id="GO:0003700">
    <property type="term" value="F:DNA-binding transcription factor activity"/>
    <property type="evidence" value="ECO:0007669"/>
    <property type="project" value="TreeGrafter"/>
</dbReference>
<dbReference type="GO" id="GO:0005829">
    <property type="term" value="C:cytosol"/>
    <property type="evidence" value="ECO:0007669"/>
    <property type="project" value="TreeGrafter"/>
</dbReference>
<dbReference type="Gene3D" id="1.10.260.40">
    <property type="entry name" value="lambda repressor-like DNA-binding domains"/>
    <property type="match status" value="1"/>
</dbReference>
<evidence type="ECO:0000313" key="6">
    <source>
        <dbReference type="Proteomes" id="UP000238007"/>
    </source>
</evidence>
<dbReference type="EMBL" id="PVTP01000003">
    <property type="protein sequence ID" value="PRY78990.1"/>
    <property type="molecule type" value="Genomic_DNA"/>
</dbReference>
<dbReference type="InterPro" id="IPR001387">
    <property type="entry name" value="Cro/C1-type_HTH"/>
</dbReference>
<dbReference type="SMART" id="SM00530">
    <property type="entry name" value="HTH_XRE"/>
    <property type="match status" value="1"/>
</dbReference>